<comment type="caution">
    <text evidence="3">The sequence shown here is derived from an EMBL/GenBank/DDBJ whole genome shotgun (WGS) entry which is preliminary data.</text>
</comment>
<keyword evidence="4" id="KW-1185">Reference proteome</keyword>
<gene>
    <name evidence="3" type="primary">PLESTB001788</name>
    <name evidence="3" type="ORF">PLESTB_001257600</name>
</gene>
<name>A0A9W6BT21_9CHLO</name>
<evidence type="ECO:0000256" key="1">
    <source>
        <dbReference type="ARBA" id="ARBA00006545"/>
    </source>
</evidence>
<evidence type="ECO:0000256" key="2">
    <source>
        <dbReference type="SAM" id="MobiDB-lite"/>
    </source>
</evidence>
<reference evidence="3 4" key="1">
    <citation type="journal article" date="2023" name="Commun. Biol.">
        <title>Reorganization of the ancestral sex-determining regions during the evolution of trioecy in Pleodorina starrii.</title>
        <authorList>
            <person name="Takahashi K."/>
            <person name="Suzuki S."/>
            <person name="Kawai-Toyooka H."/>
            <person name="Yamamoto K."/>
            <person name="Hamaji T."/>
            <person name="Ootsuki R."/>
            <person name="Yamaguchi H."/>
            <person name="Kawachi M."/>
            <person name="Higashiyama T."/>
            <person name="Nozaki H."/>
        </authorList>
    </citation>
    <scope>NUCLEOTIDE SEQUENCE [LARGE SCALE GENOMIC DNA]</scope>
    <source>
        <strain evidence="3 4">NIES-4479</strain>
    </source>
</reference>
<protein>
    <submittedName>
        <fullName evidence="3">Uncharacterized protein</fullName>
    </submittedName>
</protein>
<organism evidence="3 4">
    <name type="scientific">Pleodorina starrii</name>
    <dbReference type="NCBI Taxonomy" id="330485"/>
    <lineage>
        <taxon>Eukaryota</taxon>
        <taxon>Viridiplantae</taxon>
        <taxon>Chlorophyta</taxon>
        <taxon>core chlorophytes</taxon>
        <taxon>Chlorophyceae</taxon>
        <taxon>CS clade</taxon>
        <taxon>Chlamydomonadales</taxon>
        <taxon>Volvocaceae</taxon>
        <taxon>Pleodorina</taxon>
    </lineage>
</organism>
<comment type="similarity">
    <text evidence="1">Belongs to the VPS13 family.</text>
</comment>
<dbReference type="GO" id="GO:0006623">
    <property type="term" value="P:protein targeting to vacuole"/>
    <property type="evidence" value="ECO:0007669"/>
    <property type="project" value="TreeGrafter"/>
</dbReference>
<proteinExistence type="inferred from homology"/>
<dbReference type="PANTHER" id="PTHR16166">
    <property type="entry name" value="VACUOLAR PROTEIN SORTING-ASSOCIATED PROTEIN VPS13"/>
    <property type="match status" value="1"/>
</dbReference>
<dbReference type="GO" id="GO:0045053">
    <property type="term" value="P:protein retention in Golgi apparatus"/>
    <property type="evidence" value="ECO:0007669"/>
    <property type="project" value="TreeGrafter"/>
</dbReference>
<feature type="region of interest" description="Disordered" evidence="2">
    <location>
        <begin position="614"/>
        <end position="633"/>
    </location>
</feature>
<evidence type="ECO:0000313" key="3">
    <source>
        <dbReference type="EMBL" id="GLC57722.1"/>
    </source>
</evidence>
<accession>A0A9W6BT21</accession>
<feature type="region of interest" description="Disordered" evidence="2">
    <location>
        <begin position="116"/>
        <end position="161"/>
    </location>
</feature>
<feature type="compositionally biased region" description="Basic and acidic residues" evidence="2">
    <location>
        <begin position="126"/>
        <end position="135"/>
    </location>
</feature>
<dbReference type="Proteomes" id="UP001165080">
    <property type="component" value="Unassembled WGS sequence"/>
</dbReference>
<sequence length="836" mass="91580">MFQDGTMANEIELCHTLAQWPYLTEMSLVSSIIAIFLPGWGCPSSGPEAQLRLAATPWLHFNLLLRNSQIYVPVLAPHLRHLTYGWRAGSDIQLTPEKLQQLFASMVEDAAAVGPTTNAAACGGDRSQRTSDRRPSSVSKLEQVQSSAQAGLRSTRTTLSPLGDPVLSGNWATLSMRHMADMASSPEHPRRLEQMGLVISMASLRVGYFAGGDGDSIIKVDLQNAAGFMRHSNTQVTNWLLPIRSMVLEYGCSMPMVEESKALEKYILTTRVMLRRCLRVLRDKLLRKVDDSMAQPQHLRLTEMAARQRAEKTFFTSGTVTHDSDGLSVPGTGGNADDAKSARSRAALGVGAITAQDFLVEQATSRAAMLLELHKLPLPTSTASRVAVEKLLVRQPAVSKLTFELDTAVIRASFSNIPLWHALMDDVGLATKLMQLNNGIFSPAPEAMWMRSIESPKADSEATMEAKATWNFRPSSTSINASIKSLGIVLCDDKPKSYGAPDVLTAAMEQMAIQYSVEKRYPDHLPEQSGCISLSLAAQFLNNSTGRWEHLLEPWPAELHLSDPINPVFKSSRTKYVYVSSNELMKLTFHPSCLLTLGDTLSFVRRLAERQDMATDTAGRSHNAAPVAEDPPSVSEQMALSGSIMTRVPQRYLIQNHTGLMMSYWAPKADSDVQPASGKRILPSGCSEELQVTPTAKQVKIVGPGGVVLTRLQAQVIVLNFEGAWMPISDVSVDVVGKYCYDLHSPTDDRHAPVVVDVALVGRTKILKIHSALYVQNNTSLRLSFRLHFPSVLLAGQVALGTGDQRLPGDQDIKLRALKPKEGADEHSALQKFQMP</sequence>
<dbReference type="PANTHER" id="PTHR16166:SF93">
    <property type="entry name" value="INTERMEMBRANE LIPID TRANSFER PROTEIN VPS13"/>
    <property type="match status" value="1"/>
</dbReference>
<evidence type="ECO:0000313" key="4">
    <source>
        <dbReference type="Proteomes" id="UP001165080"/>
    </source>
</evidence>
<feature type="compositionally biased region" description="Polar residues" evidence="2">
    <location>
        <begin position="136"/>
        <end position="160"/>
    </location>
</feature>
<dbReference type="AlphaFoldDB" id="A0A9W6BT21"/>
<dbReference type="EMBL" id="BRXU01000019">
    <property type="protein sequence ID" value="GLC57722.1"/>
    <property type="molecule type" value="Genomic_DNA"/>
</dbReference>
<dbReference type="InterPro" id="IPR026847">
    <property type="entry name" value="VPS13"/>
</dbReference>